<protein>
    <submittedName>
        <fullName evidence="2">Uncharacterized protein</fullName>
    </submittedName>
</protein>
<evidence type="ECO:0000313" key="2">
    <source>
        <dbReference type="WBParaSite" id="ES5_v2.g17654.t1"/>
    </source>
</evidence>
<reference evidence="2" key="1">
    <citation type="submission" date="2022-11" db="UniProtKB">
        <authorList>
            <consortium name="WormBaseParasite"/>
        </authorList>
    </citation>
    <scope>IDENTIFICATION</scope>
</reference>
<sequence>MSTKDYCFSAKDNELFIGDNSIDKYSNLNLNQNYSCLNSDTVSSKCVKNDSNKFVNEDDTNKEKKNFNSFNKFATKTSSEYLNVGNDFDKKEFKEAETDSDINKLSLLISAYENSIENPIETSLTDNNADDKKGSKINKDFAGSLFEHSFELPRQMYDGNQDPEIMQFKASQKLLNPNEFADQKDQGLASSIPPWLHMVLSCGFMAIFSFAMLILCAKFDKKKEKKRVVEEMNEREKEIEMEELYGLHKDGETRMPIFPEAKKKTNENQPANSPVPSPTLSSLLATGFDFNIMLDEINLAKRLIDAMRNYVTYEAETAHENDPNTIKDVKFQKETVEVILSKMHTKLQELQPQHEWMFRGHVKEAEESMTHGNKGFIEDDQLQLSKKIEIVFTRPFKFHVVGYMVIREEIRASQATSNKEKNKKAEN</sequence>
<dbReference type="Proteomes" id="UP000887579">
    <property type="component" value="Unplaced"/>
</dbReference>
<dbReference type="WBParaSite" id="ES5_v2.g17654.t1">
    <property type="protein sequence ID" value="ES5_v2.g17654.t1"/>
    <property type="gene ID" value="ES5_v2.g17654"/>
</dbReference>
<accession>A0AC34FJX1</accession>
<evidence type="ECO:0000313" key="1">
    <source>
        <dbReference type="Proteomes" id="UP000887579"/>
    </source>
</evidence>
<name>A0AC34FJX1_9BILA</name>
<organism evidence="1 2">
    <name type="scientific">Panagrolaimus sp. ES5</name>
    <dbReference type="NCBI Taxonomy" id="591445"/>
    <lineage>
        <taxon>Eukaryota</taxon>
        <taxon>Metazoa</taxon>
        <taxon>Ecdysozoa</taxon>
        <taxon>Nematoda</taxon>
        <taxon>Chromadorea</taxon>
        <taxon>Rhabditida</taxon>
        <taxon>Tylenchina</taxon>
        <taxon>Panagrolaimomorpha</taxon>
        <taxon>Panagrolaimoidea</taxon>
        <taxon>Panagrolaimidae</taxon>
        <taxon>Panagrolaimus</taxon>
    </lineage>
</organism>
<proteinExistence type="predicted"/>